<dbReference type="PANTHER" id="PTHR45339">
    <property type="entry name" value="HYBRID SIGNAL TRANSDUCTION HISTIDINE KINASE J"/>
    <property type="match status" value="1"/>
</dbReference>
<sequence>MPHTTPGLHEMDPRLFQIILESLHAGVTLSDRTGKFVVFNPMMEQITGYTKAEANASADFLALLSLDPFEYQTALKRLQELDVSRQLHEIETTIRAKDGTVKTLLVTTTIIQYHAQEWFLSVYHDASERKQADKMLQESLEQVEKAKQEWEATADSMVELICLVDRYSGVLRANRTVEKWHLGKVAALRGCKIHPLLHPECRDLACPLAQFLCGAWENLQHNSPSTAEFTDPLLQRDINIQVRPLFLRPASGVKPPDSFAVITVRDITERKRLEEHLREVNKALEAAHEETQRKAKEAELANEAKSAFLAAMSHDIRTPMNGIIGITELVLETELTQEQRDYLNVIQSSSQSLLKLLNDILDFSKIEAGQLFLEQSPFHLESSIASIANMLASHAHQKGIELLWEIDPAIPLNLLGDPLRLQEIITNLIGNAIKFTSQGEIVLSISHNHLAIPASDSKTIELHFQIRDTGIGISEETQLKIFEAFQQADHSITQKYGGTGLGLTIAEKLVKLMHGKLWVESQSGRGSVFHFTARFGLQNPAECRSPLPRQIDMNLESTPVLIIDDNLSSREILMKMIDSWGMPATGAGSGADGLQQIARANSQGMPYQIVLLDARMPDMDGFEILSRLQGDPVLKRTIFMLTSEAFWKEKNQSQSYGIGACILKPINPSLLFDLIISILDKFTIECRGESSEQNAWEHEEYAKNPDFDENREKFPALHILLAEDNEVNQMVVEKWLRRRGWTITIAQNGQEVLDALEGETFDLILMDIQMPKMDGMITTKIIREREEQTCRHIPIIAFTAHAMEGDRERFLKAGMDAYVAKPLNSKQLYAAIDACLISQKPEPAKEENRMAGSQEPLLDFEALLHSFDNDGEFVQELVTIYLKQSSPEILQYIQEAIEQQNSELLEKAAHRLKGASAVIGAKDIYSTASQLEEMGRLQQITDSYPQWQLLIQQMEALEKFVEQHIGHSLSLSS</sequence>
<dbReference type="Gene3D" id="3.30.565.10">
    <property type="entry name" value="Histidine kinase-like ATPase, C-terminal domain"/>
    <property type="match status" value="1"/>
</dbReference>
<keyword evidence="12" id="KW-0902">Two-component regulatory system</keyword>
<evidence type="ECO:0000259" key="19">
    <source>
        <dbReference type="PROSITE" id="PS50112"/>
    </source>
</evidence>
<evidence type="ECO:0000259" key="21">
    <source>
        <dbReference type="PROSITE" id="PS50894"/>
    </source>
</evidence>
<dbReference type="EMBL" id="DF820466">
    <property type="protein sequence ID" value="GAK57699.1"/>
    <property type="molecule type" value="Genomic_DNA"/>
</dbReference>
<feature type="domain" description="PAC" evidence="20">
    <location>
        <begin position="88"/>
        <end position="138"/>
    </location>
</feature>
<keyword evidence="10" id="KW-0067">ATP-binding</keyword>
<evidence type="ECO:0000259" key="17">
    <source>
        <dbReference type="PROSITE" id="PS50109"/>
    </source>
</evidence>
<dbReference type="InterPro" id="IPR000700">
    <property type="entry name" value="PAS-assoc_C"/>
</dbReference>
<keyword evidence="6" id="KW-0808">Transferase</keyword>
<dbReference type="GO" id="GO:0005886">
    <property type="term" value="C:plasma membrane"/>
    <property type="evidence" value="ECO:0007669"/>
    <property type="project" value="UniProtKB-SubCell"/>
</dbReference>
<evidence type="ECO:0000256" key="1">
    <source>
        <dbReference type="ARBA" id="ARBA00000085"/>
    </source>
</evidence>
<dbReference type="InterPro" id="IPR036097">
    <property type="entry name" value="HisK_dim/P_sf"/>
</dbReference>
<keyword evidence="5 15" id="KW-0597">Phosphoprotein</keyword>
<dbReference type="NCBIfam" id="TIGR00229">
    <property type="entry name" value="sensory_box"/>
    <property type="match status" value="1"/>
</dbReference>
<evidence type="ECO:0000256" key="4">
    <source>
        <dbReference type="ARBA" id="ARBA00022475"/>
    </source>
</evidence>
<evidence type="ECO:0000256" key="5">
    <source>
        <dbReference type="ARBA" id="ARBA00022553"/>
    </source>
</evidence>
<dbReference type="SUPFAM" id="SSF55874">
    <property type="entry name" value="ATPase domain of HSP90 chaperone/DNA topoisomerase II/histidine kinase"/>
    <property type="match status" value="1"/>
</dbReference>
<evidence type="ECO:0000259" key="20">
    <source>
        <dbReference type="PROSITE" id="PS50113"/>
    </source>
</evidence>
<feature type="domain" description="HPt" evidence="21">
    <location>
        <begin position="871"/>
        <end position="964"/>
    </location>
</feature>
<dbReference type="PANTHER" id="PTHR45339:SF1">
    <property type="entry name" value="HYBRID SIGNAL TRANSDUCTION HISTIDINE KINASE J"/>
    <property type="match status" value="1"/>
</dbReference>
<dbReference type="PRINTS" id="PR00344">
    <property type="entry name" value="BCTRLSENSOR"/>
</dbReference>
<dbReference type="CDD" id="cd00130">
    <property type="entry name" value="PAS"/>
    <property type="match status" value="1"/>
</dbReference>
<proteinExistence type="predicted"/>
<dbReference type="GO" id="GO:0005524">
    <property type="term" value="F:ATP binding"/>
    <property type="evidence" value="ECO:0007669"/>
    <property type="project" value="UniProtKB-KW"/>
</dbReference>
<dbReference type="SUPFAM" id="SSF55785">
    <property type="entry name" value="PYP-like sensor domain (PAS domain)"/>
    <property type="match status" value="2"/>
</dbReference>
<dbReference type="Pfam" id="PF00072">
    <property type="entry name" value="Response_reg"/>
    <property type="match status" value="2"/>
</dbReference>
<feature type="domain" description="Response regulatory" evidence="18">
    <location>
        <begin position="559"/>
        <end position="679"/>
    </location>
</feature>
<evidence type="ECO:0000256" key="15">
    <source>
        <dbReference type="PROSITE-ProRule" id="PRU00169"/>
    </source>
</evidence>
<evidence type="ECO:0000313" key="23">
    <source>
        <dbReference type="Proteomes" id="UP000030661"/>
    </source>
</evidence>
<evidence type="ECO:0000256" key="8">
    <source>
        <dbReference type="ARBA" id="ARBA00022741"/>
    </source>
</evidence>
<dbReference type="InterPro" id="IPR036890">
    <property type="entry name" value="HATPase_C_sf"/>
</dbReference>
<dbReference type="HOGENOM" id="CLU_000445_114_15_0"/>
<dbReference type="CDD" id="cd00088">
    <property type="entry name" value="HPT"/>
    <property type="match status" value="1"/>
</dbReference>
<dbReference type="GO" id="GO:0006355">
    <property type="term" value="P:regulation of DNA-templated transcription"/>
    <property type="evidence" value="ECO:0007669"/>
    <property type="project" value="InterPro"/>
</dbReference>
<dbReference type="FunFam" id="1.10.287.130:FF:000002">
    <property type="entry name" value="Two-component osmosensing histidine kinase"/>
    <property type="match status" value="1"/>
</dbReference>
<dbReference type="CDD" id="cd17546">
    <property type="entry name" value="REC_hyHK_CKI1_RcsC-like"/>
    <property type="match status" value="1"/>
</dbReference>
<keyword evidence="23" id="KW-1185">Reference proteome</keyword>
<dbReference type="SMART" id="SM00387">
    <property type="entry name" value="HATPase_c"/>
    <property type="match status" value="1"/>
</dbReference>
<evidence type="ECO:0000256" key="7">
    <source>
        <dbReference type="ARBA" id="ARBA00022692"/>
    </source>
</evidence>
<dbReference type="InterPro" id="IPR013767">
    <property type="entry name" value="PAS_fold"/>
</dbReference>
<dbReference type="InterPro" id="IPR003661">
    <property type="entry name" value="HisK_dim/P_dom"/>
</dbReference>
<dbReference type="InterPro" id="IPR036641">
    <property type="entry name" value="HPT_dom_sf"/>
</dbReference>
<dbReference type="InterPro" id="IPR011006">
    <property type="entry name" value="CheY-like_superfamily"/>
</dbReference>
<keyword evidence="4" id="KW-1003">Cell membrane</keyword>
<evidence type="ECO:0000256" key="2">
    <source>
        <dbReference type="ARBA" id="ARBA00004651"/>
    </source>
</evidence>
<feature type="domain" description="Response regulatory" evidence="18">
    <location>
        <begin position="718"/>
        <end position="836"/>
    </location>
</feature>
<evidence type="ECO:0000256" key="12">
    <source>
        <dbReference type="ARBA" id="ARBA00023012"/>
    </source>
</evidence>
<evidence type="ECO:0000256" key="14">
    <source>
        <dbReference type="PROSITE-ProRule" id="PRU00110"/>
    </source>
</evidence>
<comment type="subcellular location">
    <subcellularLocation>
        <location evidence="2">Cell membrane</location>
        <topology evidence="2">Multi-pass membrane protein</topology>
    </subcellularLocation>
</comment>
<dbReference type="PROSITE" id="PS50109">
    <property type="entry name" value="HIS_KIN"/>
    <property type="match status" value="1"/>
</dbReference>
<dbReference type="FunFam" id="3.30.565.10:FF:000078">
    <property type="entry name" value="Two-component sensor histidine kinase"/>
    <property type="match status" value="1"/>
</dbReference>
<dbReference type="PROSITE" id="PS50894">
    <property type="entry name" value="HPT"/>
    <property type="match status" value="1"/>
</dbReference>
<evidence type="ECO:0000259" key="18">
    <source>
        <dbReference type="PROSITE" id="PS50110"/>
    </source>
</evidence>
<keyword evidence="7" id="KW-0812">Transmembrane</keyword>
<evidence type="ECO:0000256" key="10">
    <source>
        <dbReference type="ARBA" id="ARBA00022840"/>
    </source>
</evidence>
<evidence type="ECO:0000256" key="9">
    <source>
        <dbReference type="ARBA" id="ARBA00022777"/>
    </source>
</evidence>
<dbReference type="SMART" id="SM00388">
    <property type="entry name" value="HisKA"/>
    <property type="match status" value="1"/>
</dbReference>
<feature type="coiled-coil region" evidence="16">
    <location>
        <begin position="129"/>
        <end position="160"/>
    </location>
</feature>
<name>A0A081BZE4_VECG1</name>
<feature type="domain" description="PAS" evidence="19">
    <location>
        <begin position="12"/>
        <end position="53"/>
    </location>
</feature>
<evidence type="ECO:0000313" key="22">
    <source>
        <dbReference type="EMBL" id="GAK57699.1"/>
    </source>
</evidence>
<dbReference type="Pfam" id="PF00989">
    <property type="entry name" value="PAS"/>
    <property type="match status" value="1"/>
</dbReference>
<dbReference type="Gene3D" id="3.30.450.20">
    <property type="entry name" value="PAS domain"/>
    <property type="match status" value="2"/>
</dbReference>
<dbReference type="SUPFAM" id="SSF47384">
    <property type="entry name" value="Homodimeric domain of signal transducing histidine kinase"/>
    <property type="match status" value="1"/>
</dbReference>
<keyword evidence="8" id="KW-0547">Nucleotide-binding</keyword>
<dbReference type="InterPro" id="IPR001789">
    <property type="entry name" value="Sig_transdc_resp-reg_receiver"/>
</dbReference>
<dbReference type="Proteomes" id="UP000030661">
    <property type="component" value="Unassembled WGS sequence"/>
</dbReference>
<dbReference type="AlphaFoldDB" id="A0A081BZE4"/>
<keyword evidence="13" id="KW-0472">Membrane</keyword>
<dbReference type="Pfam" id="PF00512">
    <property type="entry name" value="HisKA"/>
    <property type="match status" value="1"/>
</dbReference>
<dbReference type="CDD" id="cd00082">
    <property type="entry name" value="HisKA"/>
    <property type="match status" value="1"/>
</dbReference>
<feature type="domain" description="Histidine kinase" evidence="17">
    <location>
        <begin position="311"/>
        <end position="537"/>
    </location>
</feature>
<dbReference type="SUPFAM" id="SSF47226">
    <property type="entry name" value="Histidine-containing phosphotransfer domain, HPT domain"/>
    <property type="match status" value="1"/>
</dbReference>
<dbReference type="Pfam" id="PF02518">
    <property type="entry name" value="HATPase_c"/>
    <property type="match status" value="1"/>
</dbReference>
<dbReference type="CDD" id="cd16922">
    <property type="entry name" value="HATPase_EvgS-ArcB-TorS-like"/>
    <property type="match status" value="1"/>
</dbReference>
<dbReference type="PROSITE" id="PS50110">
    <property type="entry name" value="RESPONSE_REGULATORY"/>
    <property type="match status" value="2"/>
</dbReference>
<dbReference type="Gene3D" id="1.20.120.160">
    <property type="entry name" value="HPT domain"/>
    <property type="match status" value="1"/>
</dbReference>
<keyword evidence="16" id="KW-0175">Coiled coil</keyword>
<dbReference type="SUPFAM" id="SSF52172">
    <property type="entry name" value="CheY-like"/>
    <property type="match status" value="2"/>
</dbReference>
<evidence type="ECO:0000256" key="11">
    <source>
        <dbReference type="ARBA" id="ARBA00022989"/>
    </source>
</evidence>
<feature type="modified residue" description="Phosphohistidine" evidence="14">
    <location>
        <position position="910"/>
    </location>
</feature>
<dbReference type="STRING" id="1499967.U27_04666"/>
<dbReference type="PROSITE" id="PS50113">
    <property type="entry name" value="PAC"/>
    <property type="match status" value="1"/>
</dbReference>
<dbReference type="InterPro" id="IPR035965">
    <property type="entry name" value="PAS-like_dom_sf"/>
</dbReference>
<dbReference type="eggNOG" id="COG5002">
    <property type="taxonomic scope" value="Bacteria"/>
</dbReference>
<dbReference type="InterPro" id="IPR000014">
    <property type="entry name" value="PAS"/>
</dbReference>
<dbReference type="SMART" id="SM00091">
    <property type="entry name" value="PAS"/>
    <property type="match status" value="1"/>
</dbReference>
<dbReference type="SMART" id="SM00448">
    <property type="entry name" value="REC"/>
    <property type="match status" value="2"/>
</dbReference>
<keyword evidence="11" id="KW-1133">Transmembrane helix</keyword>
<dbReference type="GO" id="GO:0000155">
    <property type="term" value="F:phosphorelay sensor kinase activity"/>
    <property type="evidence" value="ECO:0007669"/>
    <property type="project" value="InterPro"/>
</dbReference>
<feature type="modified residue" description="4-aspartylphosphate" evidence="15">
    <location>
        <position position="767"/>
    </location>
</feature>
<evidence type="ECO:0000256" key="16">
    <source>
        <dbReference type="SAM" id="Coils"/>
    </source>
</evidence>
<dbReference type="Gene3D" id="3.40.50.2300">
    <property type="match status" value="2"/>
</dbReference>
<dbReference type="PROSITE" id="PS50112">
    <property type="entry name" value="PAS"/>
    <property type="match status" value="1"/>
</dbReference>
<dbReference type="EC" id="2.7.13.3" evidence="3"/>
<dbReference type="eggNOG" id="COG0642">
    <property type="taxonomic scope" value="Bacteria"/>
</dbReference>
<evidence type="ECO:0000256" key="13">
    <source>
        <dbReference type="ARBA" id="ARBA00023136"/>
    </source>
</evidence>
<dbReference type="InterPro" id="IPR005467">
    <property type="entry name" value="His_kinase_dom"/>
</dbReference>
<comment type="catalytic activity">
    <reaction evidence="1">
        <text>ATP + protein L-histidine = ADP + protein N-phospho-L-histidine.</text>
        <dbReference type="EC" id="2.7.13.3"/>
    </reaction>
</comment>
<dbReference type="InterPro" id="IPR008207">
    <property type="entry name" value="Sig_transdc_His_kin_Hpt_dom"/>
</dbReference>
<protein>
    <recommendedName>
        <fullName evidence="3">histidine kinase</fullName>
        <ecNumber evidence="3">2.7.13.3</ecNumber>
    </recommendedName>
</protein>
<dbReference type="InterPro" id="IPR004358">
    <property type="entry name" value="Sig_transdc_His_kin-like_C"/>
</dbReference>
<dbReference type="Gene3D" id="1.10.287.130">
    <property type="match status" value="1"/>
</dbReference>
<gene>
    <name evidence="22" type="ORF">U27_04666</name>
</gene>
<evidence type="ECO:0000256" key="3">
    <source>
        <dbReference type="ARBA" id="ARBA00012438"/>
    </source>
</evidence>
<keyword evidence="9" id="KW-0418">Kinase</keyword>
<dbReference type="InterPro" id="IPR003594">
    <property type="entry name" value="HATPase_dom"/>
</dbReference>
<feature type="coiled-coil region" evidence="16">
    <location>
        <begin position="270"/>
        <end position="301"/>
    </location>
</feature>
<dbReference type="Pfam" id="PF01627">
    <property type="entry name" value="Hpt"/>
    <property type="match status" value="1"/>
</dbReference>
<feature type="modified residue" description="4-aspartylphosphate" evidence="15">
    <location>
        <position position="613"/>
    </location>
</feature>
<evidence type="ECO:0000256" key="6">
    <source>
        <dbReference type="ARBA" id="ARBA00022679"/>
    </source>
</evidence>
<reference evidence="22" key="1">
    <citation type="journal article" date="2015" name="PeerJ">
        <title>First genomic representation of candidate bacterial phylum KSB3 points to enhanced environmental sensing as a trigger of wastewater bulking.</title>
        <authorList>
            <person name="Sekiguchi Y."/>
            <person name="Ohashi A."/>
            <person name="Parks D.H."/>
            <person name="Yamauchi T."/>
            <person name="Tyson G.W."/>
            <person name="Hugenholtz P."/>
        </authorList>
    </citation>
    <scope>NUCLEOTIDE SEQUENCE [LARGE SCALE GENOMIC DNA]</scope>
</reference>
<organism evidence="22">
    <name type="scientific">Vecturithrix granuli</name>
    <dbReference type="NCBI Taxonomy" id="1499967"/>
    <lineage>
        <taxon>Bacteria</taxon>
        <taxon>Candidatus Moduliflexota</taxon>
        <taxon>Candidatus Vecturitrichia</taxon>
        <taxon>Candidatus Vecturitrichales</taxon>
        <taxon>Candidatus Vecturitrichaceae</taxon>
        <taxon>Candidatus Vecturithrix</taxon>
    </lineage>
</organism>
<accession>A0A081BZE4</accession>